<dbReference type="Pfam" id="PF00884">
    <property type="entry name" value="Sulfatase"/>
    <property type="match status" value="1"/>
</dbReference>
<comment type="similarity">
    <text evidence="2">Belongs to the sulfatase family.</text>
</comment>
<evidence type="ECO:0000256" key="7">
    <source>
        <dbReference type="SAM" id="SignalP"/>
    </source>
</evidence>
<comment type="caution">
    <text evidence="9">The sequence shown here is derived from an EMBL/GenBank/DDBJ whole genome shotgun (WGS) entry which is preliminary data.</text>
</comment>
<keyword evidence="4 7" id="KW-0732">Signal</keyword>
<dbReference type="InterPro" id="IPR050738">
    <property type="entry name" value="Sulfatase"/>
</dbReference>
<evidence type="ECO:0000313" key="9">
    <source>
        <dbReference type="EMBL" id="NJC28326.1"/>
    </source>
</evidence>
<evidence type="ECO:0000256" key="1">
    <source>
        <dbReference type="ARBA" id="ARBA00001913"/>
    </source>
</evidence>
<sequence length="512" mass="57061">MKAYQFILPLILTMLFTTCNAPASPALSRDGRVPETVERKPNIIMFLVDDMGWMDTSVNGSEYYETPNMERLAKLGMNFTRAYAANPLCSPTRASILSGKHPGRFGMTTPAGHLPPNPEEDLTRTEGAPWQKMVQQGIRTFFPLKEFTIAEALKTNGYVTAHMGKWHLGQKGYWPEQQGFDVNVGGMMHPGPPSFFSPYKIANLPDGEPKEYITDRITYEAMDFMEAHKDEPFYLNFWQFGVHAPFQAPQDLIDKYAAKTDPRGKQNASIMGGMMEKVDQSLGMLLDKLEELELMDNTLIVFFSDNGGNMYNTIDGEFPTNNYPLRHGKGNIHDGGIRVPAIVVWPGKIAPGTSSDELIQSIDFYPTFLEASRTVANPDQALDGLSLLPVLRDAKSLKRDAIFSHFPHYVIAPDNLPSTAAWSGDFKCIKEYGEGTDRGDVYRLYNLAEDLTETNDVADRHPEVVARLGALIDAHVAEIGGQLPVINPKYDPAAKSPMGKTKAFPMDRYPSY</sequence>
<evidence type="ECO:0000256" key="6">
    <source>
        <dbReference type="ARBA" id="ARBA00022837"/>
    </source>
</evidence>
<feature type="chain" id="PRO_5047386332" evidence="7">
    <location>
        <begin position="24"/>
        <end position="512"/>
    </location>
</feature>
<feature type="signal peptide" evidence="7">
    <location>
        <begin position="1"/>
        <end position="23"/>
    </location>
</feature>
<dbReference type="EMBL" id="JAATJH010000010">
    <property type="protein sequence ID" value="NJC28326.1"/>
    <property type="molecule type" value="Genomic_DNA"/>
</dbReference>
<evidence type="ECO:0000259" key="8">
    <source>
        <dbReference type="Pfam" id="PF00884"/>
    </source>
</evidence>
<proteinExistence type="inferred from homology"/>
<evidence type="ECO:0000256" key="3">
    <source>
        <dbReference type="ARBA" id="ARBA00022723"/>
    </source>
</evidence>
<evidence type="ECO:0000313" key="10">
    <source>
        <dbReference type="Proteomes" id="UP000770785"/>
    </source>
</evidence>
<keyword evidence="10" id="KW-1185">Reference proteome</keyword>
<evidence type="ECO:0000256" key="4">
    <source>
        <dbReference type="ARBA" id="ARBA00022729"/>
    </source>
</evidence>
<dbReference type="Gene3D" id="3.40.720.10">
    <property type="entry name" value="Alkaline Phosphatase, subunit A"/>
    <property type="match status" value="1"/>
</dbReference>
<dbReference type="SUPFAM" id="SSF53649">
    <property type="entry name" value="Alkaline phosphatase-like"/>
    <property type="match status" value="1"/>
</dbReference>
<keyword evidence="3" id="KW-0479">Metal-binding</keyword>
<evidence type="ECO:0000256" key="5">
    <source>
        <dbReference type="ARBA" id="ARBA00022801"/>
    </source>
</evidence>
<dbReference type="Proteomes" id="UP000770785">
    <property type="component" value="Unassembled WGS sequence"/>
</dbReference>
<dbReference type="Gene3D" id="3.30.1120.10">
    <property type="match status" value="1"/>
</dbReference>
<dbReference type="InterPro" id="IPR017850">
    <property type="entry name" value="Alkaline_phosphatase_core_sf"/>
</dbReference>
<reference evidence="9 10" key="1">
    <citation type="submission" date="2020-03" db="EMBL/GenBank/DDBJ databases">
        <title>Genomic Encyclopedia of Type Strains, Phase IV (KMG-IV): sequencing the most valuable type-strain genomes for metagenomic binning, comparative biology and taxonomic classification.</title>
        <authorList>
            <person name="Goeker M."/>
        </authorList>
    </citation>
    <scope>NUCLEOTIDE SEQUENCE [LARGE SCALE GENOMIC DNA]</scope>
    <source>
        <strain evidence="9 10">DSM 105096</strain>
    </source>
</reference>
<keyword evidence="5" id="KW-0378">Hydrolase</keyword>
<protein>
    <submittedName>
        <fullName evidence="9">Arylsulfatase A-like enzyme</fullName>
    </submittedName>
</protein>
<feature type="domain" description="Sulfatase N-terminal" evidence="8">
    <location>
        <begin position="41"/>
        <end position="371"/>
    </location>
</feature>
<keyword evidence="6" id="KW-0106">Calcium</keyword>
<accession>A0ABX0XHK2</accession>
<comment type="cofactor">
    <cofactor evidence="1">
        <name>Ca(2+)</name>
        <dbReference type="ChEBI" id="CHEBI:29108"/>
    </cofactor>
</comment>
<dbReference type="PANTHER" id="PTHR42693">
    <property type="entry name" value="ARYLSULFATASE FAMILY MEMBER"/>
    <property type="match status" value="1"/>
</dbReference>
<name>A0ABX0XHK2_9BACT</name>
<organism evidence="9 10">
    <name type="scientific">Neolewinella antarctica</name>
    <dbReference type="NCBI Taxonomy" id="442734"/>
    <lineage>
        <taxon>Bacteria</taxon>
        <taxon>Pseudomonadati</taxon>
        <taxon>Bacteroidota</taxon>
        <taxon>Saprospiria</taxon>
        <taxon>Saprospirales</taxon>
        <taxon>Lewinellaceae</taxon>
        <taxon>Neolewinella</taxon>
    </lineage>
</organism>
<gene>
    <name evidence="9" type="ORF">GGR27_003849</name>
</gene>
<dbReference type="CDD" id="cd16144">
    <property type="entry name" value="ARS_like"/>
    <property type="match status" value="1"/>
</dbReference>
<dbReference type="InterPro" id="IPR000917">
    <property type="entry name" value="Sulfatase_N"/>
</dbReference>
<dbReference type="PANTHER" id="PTHR42693:SF42">
    <property type="entry name" value="ARYLSULFATASE G"/>
    <property type="match status" value="1"/>
</dbReference>
<dbReference type="RefSeq" id="WP_168040210.1">
    <property type="nucleotide sequence ID" value="NZ_JAATJH010000010.1"/>
</dbReference>
<evidence type="ECO:0000256" key="2">
    <source>
        <dbReference type="ARBA" id="ARBA00008779"/>
    </source>
</evidence>